<dbReference type="SFLD" id="SFLDG00358">
    <property type="entry name" value="Main_(cytGST)"/>
    <property type="match status" value="1"/>
</dbReference>
<reference evidence="4" key="1">
    <citation type="submission" date="2023-07" db="EMBL/GenBank/DDBJ databases">
        <title>Genomic Encyclopedia of Type Strains, Phase IV (KMG-IV): sequencing the most valuable type-strain genomes for metagenomic binning, comparative biology and taxonomic classification.</title>
        <authorList>
            <person name="Goeker M."/>
        </authorList>
    </citation>
    <scope>NUCLEOTIDE SEQUENCE</scope>
    <source>
        <strain evidence="4">DSM 19569</strain>
    </source>
</reference>
<dbReference type="SFLD" id="SFLDS00019">
    <property type="entry name" value="Glutathione_Transferase_(cytos"/>
    <property type="match status" value="1"/>
</dbReference>
<dbReference type="SFLD" id="SFLDG01151">
    <property type="entry name" value="Main.2:_Nu-like"/>
    <property type="match status" value="1"/>
</dbReference>
<dbReference type="InterPro" id="IPR036282">
    <property type="entry name" value="Glutathione-S-Trfase_C_sf"/>
</dbReference>
<dbReference type="CDD" id="cd03048">
    <property type="entry name" value="GST_N_Ure2p_like"/>
    <property type="match status" value="1"/>
</dbReference>
<accession>A0AAJ1TSV8</accession>
<dbReference type="Gene3D" id="3.40.30.10">
    <property type="entry name" value="Glutaredoxin"/>
    <property type="match status" value="1"/>
</dbReference>
<dbReference type="InterPro" id="IPR036249">
    <property type="entry name" value="Thioredoxin-like_sf"/>
</dbReference>
<protein>
    <submittedName>
        <fullName evidence="4">GST-like protein</fullName>
        <ecNumber evidence="4">1.8.4.-</ecNumber>
    </submittedName>
</protein>
<evidence type="ECO:0000259" key="2">
    <source>
        <dbReference type="PROSITE" id="PS50404"/>
    </source>
</evidence>
<dbReference type="PANTHER" id="PTHR44051:SF19">
    <property type="entry name" value="DISULFIDE-BOND OXIDOREDUCTASE YFCG"/>
    <property type="match status" value="1"/>
</dbReference>
<dbReference type="SUPFAM" id="SSF52833">
    <property type="entry name" value="Thioredoxin-like"/>
    <property type="match status" value="1"/>
</dbReference>
<dbReference type="EC" id="1.8.4.-" evidence="4"/>
<dbReference type="Gene3D" id="1.20.1050.10">
    <property type="match status" value="1"/>
</dbReference>
<dbReference type="Pfam" id="PF00043">
    <property type="entry name" value="GST_C"/>
    <property type="match status" value="1"/>
</dbReference>
<name>A0AAJ1TSV8_9HYPH</name>
<dbReference type="PANTHER" id="PTHR44051">
    <property type="entry name" value="GLUTATHIONE S-TRANSFERASE-RELATED"/>
    <property type="match status" value="1"/>
</dbReference>
<dbReference type="Pfam" id="PF02798">
    <property type="entry name" value="GST_N"/>
    <property type="match status" value="1"/>
</dbReference>
<dbReference type="InterPro" id="IPR010987">
    <property type="entry name" value="Glutathione-S-Trfase_C-like"/>
</dbReference>
<gene>
    <name evidence="4" type="ORF">QO001_001605</name>
</gene>
<dbReference type="InterPro" id="IPR004045">
    <property type="entry name" value="Glutathione_S-Trfase_N"/>
</dbReference>
<comment type="caution">
    <text evidence="4">The sequence shown here is derived from an EMBL/GenBank/DDBJ whole genome shotgun (WGS) entry which is preliminary data.</text>
</comment>
<evidence type="ECO:0000313" key="4">
    <source>
        <dbReference type="EMBL" id="MDQ0542687.1"/>
    </source>
</evidence>
<comment type="similarity">
    <text evidence="1">Belongs to the GST superfamily.</text>
</comment>
<dbReference type="PROSITE" id="PS50405">
    <property type="entry name" value="GST_CTER"/>
    <property type="match status" value="1"/>
</dbReference>
<dbReference type="GO" id="GO:0016491">
    <property type="term" value="F:oxidoreductase activity"/>
    <property type="evidence" value="ECO:0007669"/>
    <property type="project" value="UniProtKB-KW"/>
</dbReference>
<evidence type="ECO:0000256" key="1">
    <source>
        <dbReference type="RuleBase" id="RU003494"/>
    </source>
</evidence>
<feature type="domain" description="GST C-terminal" evidence="3">
    <location>
        <begin position="90"/>
        <end position="168"/>
    </location>
</feature>
<sequence>MIDVHFWTTPNGYKILLALEEAGAAYRIVPVNISEGRQFEPDFLRISPNGRMPAIVDHAPADGGEPVPVFESGAILIYLAEKLGGLMPDDRRSRKTTLEWLMWQMGGLGPMLGQNHHFSHYAPERIPYAIERYVKETSRLYGVLDERLADRPFIVGDAYGIADMAAYP</sequence>
<dbReference type="Proteomes" id="UP001223420">
    <property type="component" value="Unassembled WGS sequence"/>
</dbReference>
<evidence type="ECO:0000313" key="5">
    <source>
        <dbReference type="Proteomes" id="UP001223420"/>
    </source>
</evidence>
<keyword evidence="4" id="KW-0560">Oxidoreductase</keyword>
<feature type="domain" description="GST N-terminal" evidence="2">
    <location>
        <begin position="1"/>
        <end position="87"/>
    </location>
</feature>
<dbReference type="PROSITE" id="PS50404">
    <property type="entry name" value="GST_NTER"/>
    <property type="match status" value="1"/>
</dbReference>
<dbReference type="SUPFAM" id="SSF47616">
    <property type="entry name" value="GST C-terminal domain-like"/>
    <property type="match status" value="1"/>
</dbReference>
<organism evidence="4 5">
    <name type="scientific">Methylobacterium brachiatum</name>
    <dbReference type="NCBI Taxonomy" id="269660"/>
    <lineage>
        <taxon>Bacteria</taxon>
        <taxon>Pseudomonadati</taxon>
        <taxon>Pseudomonadota</taxon>
        <taxon>Alphaproteobacteria</taxon>
        <taxon>Hyphomicrobiales</taxon>
        <taxon>Methylobacteriaceae</taxon>
        <taxon>Methylobacterium</taxon>
    </lineage>
</organism>
<dbReference type="InterPro" id="IPR040079">
    <property type="entry name" value="Glutathione_S-Trfase"/>
</dbReference>
<dbReference type="AlphaFoldDB" id="A0AAJ1TSV8"/>
<dbReference type="EMBL" id="JAUSWL010000002">
    <property type="protein sequence ID" value="MDQ0542687.1"/>
    <property type="molecule type" value="Genomic_DNA"/>
</dbReference>
<proteinExistence type="inferred from homology"/>
<evidence type="ECO:0000259" key="3">
    <source>
        <dbReference type="PROSITE" id="PS50405"/>
    </source>
</evidence>
<dbReference type="InterPro" id="IPR004046">
    <property type="entry name" value="GST_C"/>
</dbReference>